<organism evidence="1 2">
    <name type="scientific">Bemisia tabaci</name>
    <name type="common">Sweetpotato whitefly</name>
    <name type="synonym">Aleurodes tabaci</name>
    <dbReference type="NCBI Taxonomy" id="7038"/>
    <lineage>
        <taxon>Eukaryota</taxon>
        <taxon>Metazoa</taxon>
        <taxon>Ecdysozoa</taxon>
        <taxon>Arthropoda</taxon>
        <taxon>Hexapoda</taxon>
        <taxon>Insecta</taxon>
        <taxon>Pterygota</taxon>
        <taxon>Neoptera</taxon>
        <taxon>Paraneoptera</taxon>
        <taxon>Hemiptera</taxon>
        <taxon>Sternorrhyncha</taxon>
        <taxon>Aleyrodoidea</taxon>
        <taxon>Aleyrodidae</taxon>
        <taxon>Aleyrodinae</taxon>
        <taxon>Bemisia</taxon>
    </lineage>
</organism>
<keyword evidence="2" id="KW-1185">Reference proteome</keyword>
<dbReference type="CDD" id="cd02440">
    <property type="entry name" value="AdoMet_MTases"/>
    <property type="match status" value="1"/>
</dbReference>
<evidence type="ECO:0008006" key="3">
    <source>
        <dbReference type="Google" id="ProtNLM"/>
    </source>
</evidence>
<reference evidence="1" key="1">
    <citation type="submission" date="2021-12" db="EMBL/GenBank/DDBJ databases">
        <authorList>
            <person name="King R."/>
        </authorList>
    </citation>
    <scope>NUCLEOTIDE SEQUENCE</scope>
</reference>
<dbReference type="InterPro" id="IPR029063">
    <property type="entry name" value="SAM-dependent_MTases_sf"/>
</dbReference>
<protein>
    <recommendedName>
        <fullName evidence="3">Juvenile hormone acid methyltransferase</fullName>
    </recommendedName>
</protein>
<dbReference type="AlphaFoldDB" id="A0A9P0AJP6"/>
<sequence>MQKGDLYTEFNASSAKYRDIAALLRDHESLLRWSQDEVVLDAGCGPGDVTHNVLLPFLPDAAVKHLVGVDISPSMKEHGYKNFPHPKLIFDTFDLAQDDVTKLTQDPRLHDGFDKIFSFYVLNWIFDLKSALNKIYTLLKPRGQALFMFPANRHYQRTYVEIQQRQPWSDILQGLKREISPYFYSNDPAGEFTELLKEVGFKVSVCKCVETEDEFESLDVLKKLIESLDKYNSKIPAELKDQYLEECTQIMRKDNALKELDGGRVMVPHRRLIALIEK</sequence>
<evidence type="ECO:0000313" key="1">
    <source>
        <dbReference type="EMBL" id="CAH0394283.1"/>
    </source>
</evidence>
<dbReference type="Proteomes" id="UP001152759">
    <property type="component" value="Chromosome 8"/>
</dbReference>
<dbReference type="EMBL" id="OU963869">
    <property type="protein sequence ID" value="CAH0394283.1"/>
    <property type="molecule type" value="Genomic_DNA"/>
</dbReference>
<name>A0A9P0AJP6_BEMTA</name>
<dbReference type="SUPFAM" id="SSF53335">
    <property type="entry name" value="S-adenosyl-L-methionine-dependent methyltransferases"/>
    <property type="match status" value="1"/>
</dbReference>
<dbReference type="PANTHER" id="PTHR43861">
    <property type="entry name" value="TRANS-ACONITATE 2-METHYLTRANSFERASE-RELATED"/>
    <property type="match status" value="1"/>
</dbReference>
<dbReference type="PANTHER" id="PTHR43861:SF1">
    <property type="entry name" value="TRANS-ACONITATE 2-METHYLTRANSFERASE"/>
    <property type="match status" value="1"/>
</dbReference>
<dbReference type="Pfam" id="PF13489">
    <property type="entry name" value="Methyltransf_23"/>
    <property type="match status" value="1"/>
</dbReference>
<evidence type="ECO:0000313" key="2">
    <source>
        <dbReference type="Proteomes" id="UP001152759"/>
    </source>
</evidence>
<accession>A0A9P0AJP6</accession>
<gene>
    <name evidence="1" type="ORF">BEMITA_LOCUS12602</name>
</gene>
<dbReference type="KEGG" id="btab:109034261"/>
<dbReference type="Gene3D" id="3.40.50.150">
    <property type="entry name" value="Vaccinia Virus protein VP39"/>
    <property type="match status" value="1"/>
</dbReference>
<proteinExistence type="predicted"/>